<evidence type="ECO:0000256" key="5">
    <source>
        <dbReference type="SAM" id="Phobius"/>
    </source>
</evidence>
<protein>
    <recommendedName>
        <fullName evidence="6">Mechanosensitive ion channel MscS domain-containing protein</fullName>
    </recommendedName>
</protein>
<sequence>MSLTPKILENKVLRGMSLDFLKFFRDIRVELSHYPWLEMFVSLTILILFAAIANFIAKRIIVRGVRHLVTKFKSPNQSIFAQHSVIKKFANIVPAVVIMNGIATVPHLTPKFISFVEMGAQAFIFLTLALTVSEVLNIFNLIYQRNPKSRNKPIKGYLQLVKLILFVVCGLMILGTFLKKDVFTLLAGFGAMAAVLMLVFQNTILSLVASVQIASYDMVRIGDWIEMPSLNADGDVIDISLHTVTVQNFDKTYTTIPTNKLVTDTFKNWRGMSNAGCRRMKRSLFLDQSSVHFMTDEEQQKLKEFLLLDQYLDAKNSEIEEFNKHLSNQSRYNKRRLTNIGTFRAYVEFYLRQHKGIAQNQTIMVRQLQPTSQGLPLEIYAFSNTTAWVSYEAIQSDIFDHLIAILPEFGLRVYQAPSGHDLQRLTSEINPS</sequence>
<dbReference type="InterPro" id="IPR023408">
    <property type="entry name" value="MscS_beta-dom_sf"/>
</dbReference>
<proteinExistence type="predicted"/>
<evidence type="ECO:0000256" key="2">
    <source>
        <dbReference type="ARBA" id="ARBA00022692"/>
    </source>
</evidence>
<evidence type="ECO:0000256" key="3">
    <source>
        <dbReference type="ARBA" id="ARBA00022989"/>
    </source>
</evidence>
<evidence type="ECO:0000256" key="1">
    <source>
        <dbReference type="ARBA" id="ARBA00004370"/>
    </source>
</evidence>
<comment type="subcellular location">
    <subcellularLocation>
        <location evidence="1">Membrane</location>
    </subcellularLocation>
</comment>
<dbReference type="InterPro" id="IPR030192">
    <property type="entry name" value="YbdG"/>
</dbReference>
<dbReference type="EMBL" id="APQI01000004">
    <property type="protein sequence ID" value="ENV99590.1"/>
    <property type="molecule type" value="Genomic_DNA"/>
</dbReference>
<keyword evidence="8" id="KW-1185">Reference proteome</keyword>
<keyword evidence="2 5" id="KW-0812">Transmembrane</keyword>
<comment type="caution">
    <text evidence="7">The sequence shown here is derived from an EMBL/GenBank/DDBJ whole genome shotgun (WGS) entry which is preliminary data.</text>
</comment>
<feature type="transmembrane region" description="Helical" evidence="5">
    <location>
        <begin position="120"/>
        <end position="139"/>
    </location>
</feature>
<dbReference type="InterPro" id="IPR006685">
    <property type="entry name" value="MscS_channel_2nd"/>
</dbReference>
<feature type="transmembrane region" description="Helical" evidence="5">
    <location>
        <begin position="160"/>
        <end position="178"/>
    </location>
</feature>
<dbReference type="SUPFAM" id="SSF50182">
    <property type="entry name" value="Sm-like ribonucleoproteins"/>
    <property type="match status" value="1"/>
</dbReference>
<dbReference type="PANTHER" id="PTHR30414:SF0">
    <property type="entry name" value="MINICONDUCTANCE MECHANOSENSITIVE CHANNEL YBDG"/>
    <property type="match status" value="1"/>
</dbReference>
<name>A0ABP2UGN7_ACICA</name>
<keyword evidence="3 5" id="KW-1133">Transmembrane helix</keyword>
<feature type="transmembrane region" description="Helical" evidence="5">
    <location>
        <begin position="39"/>
        <end position="57"/>
    </location>
</feature>
<evidence type="ECO:0000259" key="6">
    <source>
        <dbReference type="Pfam" id="PF00924"/>
    </source>
</evidence>
<evidence type="ECO:0000256" key="4">
    <source>
        <dbReference type="ARBA" id="ARBA00023136"/>
    </source>
</evidence>
<gene>
    <name evidence="7" type="ORF">F936_02675</name>
</gene>
<dbReference type="Gene3D" id="2.30.30.60">
    <property type="match status" value="1"/>
</dbReference>
<dbReference type="PANTHER" id="PTHR30414">
    <property type="entry name" value="MINICONDUCTANCE MECHANOSENSITIVE CHANNEL YBDG"/>
    <property type="match status" value="1"/>
</dbReference>
<dbReference type="InterPro" id="IPR010920">
    <property type="entry name" value="LSM_dom_sf"/>
</dbReference>
<dbReference type="Proteomes" id="UP000013024">
    <property type="component" value="Unassembled WGS sequence"/>
</dbReference>
<dbReference type="Pfam" id="PF00924">
    <property type="entry name" value="MS_channel_2nd"/>
    <property type="match status" value="1"/>
</dbReference>
<evidence type="ECO:0000313" key="8">
    <source>
        <dbReference type="Proteomes" id="UP000013024"/>
    </source>
</evidence>
<feature type="transmembrane region" description="Helical" evidence="5">
    <location>
        <begin position="184"/>
        <end position="211"/>
    </location>
</feature>
<feature type="domain" description="Mechanosensitive ion channel MscS" evidence="6">
    <location>
        <begin position="202"/>
        <end position="270"/>
    </location>
</feature>
<accession>A0ABP2UGN7</accession>
<feature type="transmembrane region" description="Helical" evidence="5">
    <location>
        <begin position="89"/>
        <end position="108"/>
    </location>
</feature>
<keyword evidence="4 5" id="KW-0472">Membrane</keyword>
<reference evidence="7 8" key="1">
    <citation type="submission" date="2013-02" db="EMBL/GenBank/DDBJ databases">
        <title>The Genome Sequence of Acinetobacter calcoaceticus CIP 81.8.</title>
        <authorList>
            <consortium name="The Broad Institute Genome Sequencing Platform"/>
            <consortium name="The Broad Institute Genome Sequencing Center for Infectious Disease"/>
            <person name="Cerqueira G."/>
            <person name="Feldgarden M."/>
            <person name="Courvalin P."/>
            <person name="Perichon B."/>
            <person name="Grillot-Courvalin C."/>
            <person name="Clermont D."/>
            <person name="Rocha E."/>
            <person name="Yoon E.-J."/>
            <person name="Nemec A."/>
            <person name="Walker B."/>
            <person name="Young S.K."/>
            <person name="Zeng Q."/>
            <person name="Gargeya S."/>
            <person name="Fitzgerald M."/>
            <person name="Haas B."/>
            <person name="Abouelleil A."/>
            <person name="Alvarado L."/>
            <person name="Arachchi H.M."/>
            <person name="Berlin A.M."/>
            <person name="Chapman S.B."/>
            <person name="Dewar J."/>
            <person name="Goldberg J."/>
            <person name="Griggs A."/>
            <person name="Gujja S."/>
            <person name="Hansen M."/>
            <person name="Howarth C."/>
            <person name="Imamovic A."/>
            <person name="Larimer J."/>
            <person name="McCowan C."/>
            <person name="Murphy C."/>
            <person name="Neiman D."/>
            <person name="Pearson M."/>
            <person name="Priest M."/>
            <person name="Roberts A."/>
            <person name="Saif S."/>
            <person name="Shea T."/>
            <person name="Sisk P."/>
            <person name="Sykes S."/>
            <person name="Wortman J."/>
            <person name="Nusbaum C."/>
            <person name="Birren B."/>
        </authorList>
    </citation>
    <scope>NUCLEOTIDE SEQUENCE [LARGE SCALE GENOMIC DNA]</scope>
    <source>
        <strain evidence="7 8">CIP 81.8</strain>
    </source>
</reference>
<organism evidence="7 8">
    <name type="scientific">Acinetobacter calcoaceticus DSM 30006 = CIP 81.8</name>
    <dbReference type="NCBI Taxonomy" id="981331"/>
    <lineage>
        <taxon>Bacteria</taxon>
        <taxon>Pseudomonadati</taxon>
        <taxon>Pseudomonadota</taxon>
        <taxon>Gammaproteobacteria</taxon>
        <taxon>Moraxellales</taxon>
        <taxon>Moraxellaceae</taxon>
        <taxon>Acinetobacter</taxon>
        <taxon>Acinetobacter calcoaceticus/baumannii complex</taxon>
    </lineage>
</organism>
<evidence type="ECO:0000313" key="7">
    <source>
        <dbReference type="EMBL" id="ENV99590.1"/>
    </source>
</evidence>